<evidence type="ECO:0000256" key="1">
    <source>
        <dbReference type="SAM" id="Phobius"/>
    </source>
</evidence>
<name>E3USL7_ENTFC</name>
<geneLocation type="plasmid" evidence="2">
    <name>pLG1</name>
</geneLocation>
<evidence type="ECO:0000313" key="2">
    <source>
        <dbReference type="EMBL" id="ADO66844.1"/>
    </source>
</evidence>
<keyword evidence="1" id="KW-1133">Transmembrane helix</keyword>
<reference evidence="2" key="1">
    <citation type="journal article" date="2011" name="Int. J. Med. Microbiol.">
        <title>A multiresistance megaplasmid pLG1 bearing a hylEfm genomic island in hospital Enterococcus faecium isolates.</title>
        <authorList>
            <person name="Laverde Gomez J.A."/>
            <person name="van Schaik W."/>
            <person name="Freitas A.R."/>
            <person name="Coque T.M."/>
            <person name="Weaver K.E."/>
            <person name="Francia M.V."/>
            <person name="Witte W."/>
            <person name="Werner G."/>
        </authorList>
    </citation>
    <scope>NUCLEOTIDE SEQUENCE</scope>
    <source>
        <strain evidence="2">64/3xUW2774</strain>
        <plasmid evidence="2">pLG1</plasmid>
    </source>
</reference>
<organism evidence="2">
    <name type="scientific">Enterococcus faecium</name>
    <name type="common">Streptococcus faecium</name>
    <dbReference type="NCBI Taxonomy" id="1352"/>
    <lineage>
        <taxon>Bacteria</taxon>
        <taxon>Bacillati</taxon>
        <taxon>Bacillota</taxon>
        <taxon>Bacilli</taxon>
        <taxon>Lactobacillales</taxon>
        <taxon>Enterococcaceae</taxon>
        <taxon>Enterococcus</taxon>
    </lineage>
</organism>
<proteinExistence type="predicted"/>
<protein>
    <submittedName>
        <fullName evidence="2">Uncharacterized protein</fullName>
    </submittedName>
</protein>
<sequence>MINIKIFTIFFVIDIEELELSYKAFSISLLDFIIVKQEYKQERTIVNMIKIIKVLFFFLVIYAIAFFITFLTTPLYFLTP</sequence>
<keyword evidence="1" id="KW-0472">Membrane</keyword>
<dbReference type="EMBL" id="HM565180">
    <property type="protein sequence ID" value="ADO66844.1"/>
    <property type="molecule type" value="Genomic_DNA"/>
</dbReference>
<dbReference type="AlphaFoldDB" id="E3USL7"/>
<gene>
    <name evidence="2" type="ORF">pLG1-0144</name>
</gene>
<accession>E3USL7</accession>
<feature type="transmembrane region" description="Helical" evidence="1">
    <location>
        <begin position="51"/>
        <end position="77"/>
    </location>
</feature>
<keyword evidence="1" id="KW-0812">Transmembrane</keyword>
<keyword evidence="2" id="KW-0614">Plasmid</keyword>